<dbReference type="PANTHER" id="PTHR46927:SF3">
    <property type="entry name" value="THAP-TYPE DOMAIN-CONTAINING PROTEIN"/>
    <property type="match status" value="1"/>
</dbReference>
<reference evidence="8 9" key="1">
    <citation type="submission" date="2021-06" db="EMBL/GenBank/DDBJ databases">
        <title>Caerostris extrusa draft genome.</title>
        <authorList>
            <person name="Kono N."/>
            <person name="Arakawa K."/>
        </authorList>
    </citation>
    <scope>NUCLEOTIDE SEQUENCE [LARGE SCALE GENOMIC DNA]</scope>
</reference>
<dbReference type="EMBL" id="BPLR01005613">
    <property type="protein sequence ID" value="GIY03688.1"/>
    <property type="molecule type" value="Genomic_DNA"/>
</dbReference>
<keyword evidence="4 5" id="KW-0238">DNA-binding</keyword>
<dbReference type="Proteomes" id="UP001054945">
    <property type="component" value="Unassembled WGS sequence"/>
</dbReference>
<accession>A0AAV4Q233</accession>
<dbReference type="PANTHER" id="PTHR46927">
    <property type="entry name" value="AGAP005574-PA"/>
    <property type="match status" value="1"/>
</dbReference>
<dbReference type="AlphaFoldDB" id="A0AAV4Q233"/>
<dbReference type="GO" id="GO:0003677">
    <property type="term" value="F:DNA binding"/>
    <property type="evidence" value="ECO:0007669"/>
    <property type="project" value="UniProtKB-UniRule"/>
</dbReference>
<proteinExistence type="predicted"/>
<dbReference type="InterPro" id="IPR006612">
    <property type="entry name" value="THAP_Znf"/>
</dbReference>
<gene>
    <name evidence="8" type="primary">Thap1</name>
    <name evidence="8" type="ORF">CEXT_1931</name>
</gene>
<organism evidence="8 9">
    <name type="scientific">Caerostris extrusa</name>
    <name type="common">Bark spider</name>
    <name type="synonym">Caerostris bankana</name>
    <dbReference type="NCBI Taxonomy" id="172846"/>
    <lineage>
        <taxon>Eukaryota</taxon>
        <taxon>Metazoa</taxon>
        <taxon>Ecdysozoa</taxon>
        <taxon>Arthropoda</taxon>
        <taxon>Chelicerata</taxon>
        <taxon>Arachnida</taxon>
        <taxon>Araneae</taxon>
        <taxon>Araneomorphae</taxon>
        <taxon>Entelegynae</taxon>
        <taxon>Araneoidea</taxon>
        <taxon>Araneidae</taxon>
        <taxon>Caerostris</taxon>
    </lineage>
</organism>
<feature type="region of interest" description="Disordered" evidence="6">
    <location>
        <begin position="94"/>
        <end position="149"/>
    </location>
</feature>
<protein>
    <submittedName>
        <fullName evidence="8">THAP domain-containing protein 1</fullName>
    </submittedName>
</protein>
<evidence type="ECO:0000259" key="7">
    <source>
        <dbReference type="PROSITE" id="PS50950"/>
    </source>
</evidence>
<evidence type="ECO:0000313" key="9">
    <source>
        <dbReference type="Proteomes" id="UP001054945"/>
    </source>
</evidence>
<dbReference type="GO" id="GO:0008270">
    <property type="term" value="F:zinc ion binding"/>
    <property type="evidence" value="ECO:0007669"/>
    <property type="project" value="UniProtKB-KW"/>
</dbReference>
<evidence type="ECO:0000256" key="6">
    <source>
        <dbReference type="SAM" id="MobiDB-lite"/>
    </source>
</evidence>
<feature type="compositionally biased region" description="Basic and acidic residues" evidence="6">
    <location>
        <begin position="99"/>
        <end position="133"/>
    </location>
</feature>
<keyword evidence="2 5" id="KW-0863">Zinc-finger</keyword>
<evidence type="ECO:0000256" key="5">
    <source>
        <dbReference type="PROSITE-ProRule" id="PRU00309"/>
    </source>
</evidence>
<dbReference type="SMART" id="SM00692">
    <property type="entry name" value="DM3"/>
    <property type="match status" value="1"/>
</dbReference>
<dbReference type="Pfam" id="PF05485">
    <property type="entry name" value="THAP"/>
    <property type="match status" value="1"/>
</dbReference>
<keyword evidence="3" id="KW-0862">Zinc</keyword>
<dbReference type="InterPro" id="IPR038441">
    <property type="entry name" value="THAP_Znf_sf"/>
</dbReference>
<dbReference type="InterPro" id="IPR052224">
    <property type="entry name" value="THAP_domain_protein"/>
</dbReference>
<sequence length="149" mass="16817">MVNSCSAHGCKNRNTKGGNLTFHRFPLNNKHLLKLWLYQIKRGNWEPSKYSVICSEHFTKDSFIVKGQNNRRTLKSDACPTIFSIANYTEPLKKKKVAKEKNPVDVDMSEVKDESDVKLSEEELESSAEKADELPSASNPSEDVPDDTA</sequence>
<evidence type="ECO:0000256" key="4">
    <source>
        <dbReference type="ARBA" id="ARBA00023125"/>
    </source>
</evidence>
<evidence type="ECO:0000256" key="3">
    <source>
        <dbReference type="ARBA" id="ARBA00022833"/>
    </source>
</evidence>
<dbReference type="Gene3D" id="6.20.210.20">
    <property type="entry name" value="THAP domain"/>
    <property type="match status" value="1"/>
</dbReference>
<dbReference type="SMART" id="SM00980">
    <property type="entry name" value="THAP"/>
    <property type="match status" value="1"/>
</dbReference>
<keyword evidence="9" id="KW-1185">Reference proteome</keyword>
<evidence type="ECO:0000256" key="1">
    <source>
        <dbReference type="ARBA" id="ARBA00022723"/>
    </source>
</evidence>
<evidence type="ECO:0000256" key="2">
    <source>
        <dbReference type="ARBA" id="ARBA00022771"/>
    </source>
</evidence>
<evidence type="ECO:0000313" key="8">
    <source>
        <dbReference type="EMBL" id="GIY03688.1"/>
    </source>
</evidence>
<keyword evidence="1" id="KW-0479">Metal-binding</keyword>
<dbReference type="PROSITE" id="PS50950">
    <property type="entry name" value="ZF_THAP"/>
    <property type="match status" value="1"/>
</dbReference>
<dbReference type="SUPFAM" id="SSF57716">
    <property type="entry name" value="Glucocorticoid receptor-like (DNA-binding domain)"/>
    <property type="match status" value="1"/>
</dbReference>
<name>A0AAV4Q233_CAEEX</name>
<comment type="caution">
    <text evidence="8">The sequence shown here is derived from an EMBL/GenBank/DDBJ whole genome shotgun (WGS) entry which is preliminary data.</text>
</comment>
<feature type="domain" description="THAP-type" evidence="7">
    <location>
        <begin position="1"/>
        <end position="83"/>
    </location>
</feature>